<organism evidence="9 10">
    <name type="scientific">Chrysochromulina tobinii</name>
    <dbReference type="NCBI Taxonomy" id="1460289"/>
    <lineage>
        <taxon>Eukaryota</taxon>
        <taxon>Haptista</taxon>
        <taxon>Haptophyta</taxon>
        <taxon>Prymnesiophyceae</taxon>
        <taxon>Prymnesiales</taxon>
        <taxon>Chrysochromulinaceae</taxon>
        <taxon>Chrysochromulina</taxon>
    </lineage>
</organism>
<keyword evidence="4 7" id="KW-1133">Transmembrane helix</keyword>
<keyword evidence="10" id="KW-1185">Reference proteome</keyword>
<dbReference type="GO" id="GO:0019706">
    <property type="term" value="F:protein-cysteine S-palmitoyltransferase activity"/>
    <property type="evidence" value="ECO:0007669"/>
    <property type="project" value="UniProtKB-EC"/>
</dbReference>
<feature type="domain" description="Palmitoyltransferase DHHC" evidence="8">
    <location>
        <begin position="110"/>
        <end position="237"/>
    </location>
</feature>
<evidence type="ECO:0000256" key="3">
    <source>
        <dbReference type="ARBA" id="ARBA00022692"/>
    </source>
</evidence>
<comment type="caution">
    <text evidence="9">The sequence shown here is derived from an EMBL/GenBank/DDBJ whole genome shotgun (WGS) entry which is preliminary data.</text>
</comment>
<feature type="transmembrane region" description="Helical" evidence="7">
    <location>
        <begin position="157"/>
        <end position="181"/>
    </location>
</feature>
<dbReference type="EC" id="2.3.1.225" evidence="7"/>
<evidence type="ECO:0000256" key="1">
    <source>
        <dbReference type="ARBA" id="ARBA00004141"/>
    </source>
</evidence>
<dbReference type="OrthoDB" id="331948at2759"/>
<dbReference type="Pfam" id="PF01529">
    <property type="entry name" value="DHHC"/>
    <property type="match status" value="1"/>
</dbReference>
<reference evidence="10" key="1">
    <citation type="journal article" date="2015" name="PLoS Genet.">
        <title>Genome Sequence and Transcriptome Analyses of Chrysochromulina tobin: Metabolic Tools for Enhanced Algal Fitness in the Prominent Order Prymnesiales (Haptophyceae).</title>
        <authorList>
            <person name="Hovde B.T."/>
            <person name="Deodato C.R."/>
            <person name="Hunsperger H.M."/>
            <person name="Ryken S.A."/>
            <person name="Yost W."/>
            <person name="Jha R.K."/>
            <person name="Patterson J."/>
            <person name="Monnat R.J. Jr."/>
            <person name="Barlow S.B."/>
            <person name="Starkenburg S.R."/>
            <person name="Cattolico R.A."/>
        </authorList>
    </citation>
    <scope>NUCLEOTIDE SEQUENCE</scope>
    <source>
        <strain evidence="10">CCMP291</strain>
    </source>
</reference>
<dbReference type="Proteomes" id="UP000037460">
    <property type="component" value="Unassembled WGS sequence"/>
</dbReference>
<evidence type="ECO:0000256" key="4">
    <source>
        <dbReference type="ARBA" id="ARBA00022989"/>
    </source>
</evidence>
<comment type="catalytic activity">
    <reaction evidence="7">
        <text>L-cysteinyl-[protein] + hexadecanoyl-CoA = S-hexadecanoyl-L-cysteinyl-[protein] + CoA</text>
        <dbReference type="Rhea" id="RHEA:36683"/>
        <dbReference type="Rhea" id="RHEA-COMP:10131"/>
        <dbReference type="Rhea" id="RHEA-COMP:11032"/>
        <dbReference type="ChEBI" id="CHEBI:29950"/>
        <dbReference type="ChEBI" id="CHEBI:57287"/>
        <dbReference type="ChEBI" id="CHEBI:57379"/>
        <dbReference type="ChEBI" id="CHEBI:74151"/>
        <dbReference type="EC" id="2.3.1.225"/>
    </reaction>
</comment>
<evidence type="ECO:0000256" key="5">
    <source>
        <dbReference type="ARBA" id="ARBA00023136"/>
    </source>
</evidence>
<dbReference type="AlphaFoldDB" id="A0A0M0JAJ7"/>
<accession>A0A0M0JAJ7</accession>
<keyword evidence="6 7" id="KW-0012">Acyltransferase</keyword>
<dbReference type="PANTHER" id="PTHR12246">
    <property type="entry name" value="PALMITOYLTRANSFERASE ZDHHC16"/>
    <property type="match status" value="1"/>
</dbReference>
<comment type="subcellular location">
    <subcellularLocation>
        <location evidence="1">Membrane</location>
        <topology evidence="1">Multi-pass membrane protein</topology>
    </subcellularLocation>
</comment>
<dbReference type="EMBL" id="JWZX01003198">
    <property type="protein sequence ID" value="KOO23382.1"/>
    <property type="molecule type" value="Genomic_DNA"/>
</dbReference>
<gene>
    <name evidence="9" type="ORF">Ctob_004744</name>
</gene>
<keyword evidence="5 7" id="KW-0472">Membrane</keyword>
<proteinExistence type="inferred from homology"/>
<evidence type="ECO:0000313" key="10">
    <source>
        <dbReference type="Proteomes" id="UP000037460"/>
    </source>
</evidence>
<feature type="transmembrane region" description="Helical" evidence="7">
    <location>
        <begin position="7"/>
        <end position="25"/>
    </location>
</feature>
<dbReference type="InterPro" id="IPR001594">
    <property type="entry name" value="Palmitoyltrfase_DHHC"/>
</dbReference>
<protein>
    <recommendedName>
        <fullName evidence="7">Palmitoyltransferase</fullName>
        <ecNumber evidence="7">2.3.1.225</ecNumber>
    </recommendedName>
</protein>
<dbReference type="GO" id="GO:0016020">
    <property type="term" value="C:membrane"/>
    <property type="evidence" value="ECO:0007669"/>
    <property type="project" value="UniProtKB-SubCell"/>
</dbReference>
<keyword evidence="2 7" id="KW-0808">Transferase</keyword>
<evidence type="ECO:0000256" key="7">
    <source>
        <dbReference type="RuleBase" id="RU079119"/>
    </source>
</evidence>
<comment type="similarity">
    <text evidence="7">Belongs to the DHHC palmitoyltransferase family.</text>
</comment>
<evidence type="ECO:0000256" key="6">
    <source>
        <dbReference type="ARBA" id="ARBA00023315"/>
    </source>
</evidence>
<feature type="transmembrane region" description="Helical" evidence="7">
    <location>
        <begin position="201"/>
        <end position="227"/>
    </location>
</feature>
<name>A0A0M0JAJ7_9EUKA</name>
<dbReference type="PROSITE" id="PS50216">
    <property type="entry name" value="DHHC"/>
    <property type="match status" value="1"/>
</dbReference>
<feature type="transmembrane region" description="Helical" evidence="7">
    <location>
        <begin position="51"/>
        <end position="73"/>
    </location>
</feature>
<evidence type="ECO:0000313" key="9">
    <source>
        <dbReference type="EMBL" id="KOO23382.1"/>
    </source>
</evidence>
<keyword evidence="3 7" id="KW-0812">Transmembrane</keyword>
<dbReference type="InterPro" id="IPR039859">
    <property type="entry name" value="PFA4/ZDH16/20/ERF2-like"/>
</dbReference>
<evidence type="ECO:0000259" key="8">
    <source>
        <dbReference type="Pfam" id="PF01529"/>
    </source>
</evidence>
<sequence length="297" mass="34041">MCRSLCRWLPVLFVVALIAWCYWVYTTDIALPMVQLKPGQVEPIGTHELGIAYLIAFNCLFGLGMISFVCAIFTDPGRIPEAWAVGSEDAAEAALYPQLQTLEKKHDGSRRVCRKSKPNMYKPDRAHFCKMLGRCVLKMDHFCPWLNNCIGFYNHKFFYLFIMYMASLTMFMLVTMTPTFVHDVTSMDEVMIDFTMEFRVTLTYLVLCLLCAGLVCFFGFHTYLLAFNYTTIEFLEKRGCNPPPDHKNRYDVGAWGNVTAVLGSNPLVWILPVRWTCEGDGLSFKLNPEWYPSAKGR</sequence>
<evidence type="ECO:0000256" key="2">
    <source>
        <dbReference type="ARBA" id="ARBA00022679"/>
    </source>
</evidence>
<comment type="domain">
    <text evidence="7">The DHHC domain is required for palmitoyltransferase activity.</text>
</comment>